<dbReference type="InterPro" id="IPR052379">
    <property type="entry name" value="Type_VII_TA_RNase"/>
</dbReference>
<accession>A0AA96WMF5</accession>
<dbReference type="PANTHER" id="PTHR33397:SF3">
    <property type="entry name" value="MRNA NUCLEASE HEPT"/>
    <property type="match status" value="1"/>
</dbReference>
<dbReference type="GO" id="GO:0110001">
    <property type="term" value="C:toxin-antitoxin complex"/>
    <property type="evidence" value="ECO:0007669"/>
    <property type="project" value="InterPro"/>
</dbReference>
<evidence type="ECO:0000256" key="2">
    <source>
        <dbReference type="ARBA" id="ARBA00022722"/>
    </source>
</evidence>
<gene>
    <name evidence="5" type="ORF">HJG54_33865</name>
</gene>
<dbReference type="GO" id="GO:0004540">
    <property type="term" value="F:RNA nuclease activity"/>
    <property type="evidence" value="ECO:0007669"/>
    <property type="project" value="InterPro"/>
</dbReference>
<dbReference type="PANTHER" id="PTHR33397">
    <property type="entry name" value="UPF0331 PROTEIN YUTE"/>
    <property type="match status" value="1"/>
</dbReference>
<dbReference type="RefSeq" id="WP_316436314.1">
    <property type="nucleotide sequence ID" value="NZ_CP053587.1"/>
</dbReference>
<keyword evidence="3" id="KW-0378">Hydrolase</keyword>
<keyword evidence="2" id="KW-0540">Nuclease</keyword>
<sequence length="150" mass="17313">MNRTKYQSIESKIQLILKCLTRLQQFSQISLENYLEDFDQQLIAERLLQVVVEAASDINSDLLVELYQDTPETYFDSFIKAGRRGVINLALAEQLAQAAGMRNRLVHQYDEIDHRIVFAAIPMAVNQFSQYVQAINLYLNRLDESREPGT</sequence>
<dbReference type="GO" id="GO:0016787">
    <property type="term" value="F:hydrolase activity"/>
    <property type="evidence" value="ECO:0007669"/>
    <property type="project" value="UniProtKB-KW"/>
</dbReference>
<proteinExistence type="inferred from homology"/>
<reference evidence="5" key="1">
    <citation type="submission" date="2020-05" db="EMBL/GenBank/DDBJ databases">
        <authorList>
            <person name="Zhu T."/>
            <person name="Keshari N."/>
            <person name="Lu X."/>
        </authorList>
    </citation>
    <scope>NUCLEOTIDE SEQUENCE</scope>
    <source>
        <strain evidence="5">NK1-12</strain>
    </source>
</reference>
<organism evidence="5">
    <name type="scientific">Leptolyngbya sp. NK1-12</name>
    <dbReference type="NCBI Taxonomy" id="2547451"/>
    <lineage>
        <taxon>Bacteria</taxon>
        <taxon>Bacillati</taxon>
        <taxon>Cyanobacteriota</taxon>
        <taxon>Cyanophyceae</taxon>
        <taxon>Leptolyngbyales</taxon>
        <taxon>Leptolyngbyaceae</taxon>
        <taxon>Leptolyngbya group</taxon>
        <taxon>Leptolyngbya</taxon>
    </lineage>
</organism>
<evidence type="ECO:0000256" key="1">
    <source>
        <dbReference type="ARBA" id="ARBA00022649"/>
    </source>
</evidence>
<keyword evidence="1" id="KW-1277">Toxin-antitoxin system</keyword>
<dbReference type="NCBIfam" id="NF047751">
    <property type="entry name" value="HepT_toxin"/>
    <property type="match status" value="1"/>
</dbReference>
<evidence type="ECO:0000313" key="5">
    <source>
        <dbReference type="EMBL" id="WNZ27819.1"/>
    </source>
</evidence>
<dbReference type="AlphaFoldDB" id="A0AA96WMF5"/>
<evidence type="ECO:0000256" key="4">
    <source>
        <dbReference type="ARBA" id="ARBA00024207"/>
    </source>
</evidence>
<comment type="similarity">
    <text evidence="4">Belongs to the HepT RNase toxin family.</text>
</comment>
<dbReference type="InterPro" id="IPR008201">
    <property type="entry name" value="HepT-like"/>
</dbReference>
<evidence type="ECO:0000256" key="3">
    <source>
        <dbReference type="ARBA" id="ARBA00022801"/>
    </source>
</evidence>
<name>A0AA96WMF5_9CYAN</name>
<dbReference type="EMBL" id="CP053587">
    <property type="protein sequence ID" value="WNZ27819.1"/>
    <property type="molecule type" value="Genomic_DNA"/>
</dbReference>
<protein>
    <submittedName>
        <fullName evidence="5">DUF86 domain-containing protein</fullName>
    </submittedName>
</protein>
<dbReference type="Pfam" id="PF01934">
    <property type="entry name" value="HepT-like"/>
    <property type="match status" value="1"/>
</dbReference>
<dbReference type="InterPro" id="IPR037038">
    <property type="entry name" value="HepT-like_sf"/>
</dbReference>
<dbReference type="Gene3D" id="1.20.120.580">
    <property type="entry name" value="bsu32300-like"/>
    <property type="match status" value="1"/>
</dbReference>